<reference evidence="2 3" key="1">
    <citation type="journal article" name="Sci. Rep.">
        <title>Genome-scale phylogenetic analyses confirm Olpidium as the closest living zoosporic fungus to the non-flagellated, terrestrial fungi.</title>
        <authorList>
            <person name="Chang Y."/>
            <person name="Rochon D."/>
            <person name="Sekimoto S."/>
            <person name="Wang Y."/>
            <person name="Chovatia M."/>
            <person name="Sandor L."/>
            <person name="Salamov A."/>
            <person name="Grigoriev I.V."/>
            <person name="Stajich J.E."/>
            <person name="Spatafora J.W."/>
        </authorList>
    </citation>
    <scope>NUCLEOTIDE SEQUENCE [LARGE SCALE GENOMIC DNA]</scope>
    <source>
        <strain evidence="2">S191</strain>
    </source>
</reference>
<feature type="compositionally biased region" description="Basic residues" evidence="1">
    <location>
        <begin position="187"/>
        <end position="214"/>
    </location>
</feature>
<name>A0A8H7ZUV3_9FUNG</name>
<feature type="compositionally biased region" description="Polar residues" evidence="1">
    <location>
        <begin position="177"/>
        <end position="186"/>
    </location>
</feature>
<keyword evidence="3" id="KW-1185">Reference proteome</keyword>
<feature type="region of interest" description="Disordered" evidence="1">
    <location>
        <begin position="1"/>
        <end position="126"/>
    </location>
</feature>
<dbReference type="Proteomes" id="UP000673691">
    <property type="component" value="Unassembled WGS sequence"/>
</dbReference>
<feature type="compositionally biased region" description="Basic and acidic residues" evidence="1">
    <location>
        <begin position="78"/>
        <end position="87"/>
    </location>
</feature>
<gene>
    <name evidence="2" type="ORF">BJ554DRAFT_8248</name>
</gene>
<accession>A0A8H7ZUV3</accession>
<feature type="region of interest" description="Disordered" evidence="1">
    <location>
        <begin position="162"/>
        <end position="214"/>
    </location>
</feature>
<evidence type="ECO:0000313" key="3">
    <source>
        <dbReference type="Proteomes" id="UP000673691"/>
    </source>
</evidence>
<dbReference type="EMBL" id="JAEFCI010006290">
    <property type="protein sequence ID" value="KAG5459795.1"/>
    <property type="molecule type" value="Genomic_DNA"/>
</dbReference>
<evidence type="ECO:0000256" key="1">
    <source>
        <dbReference type="SAM" id="MobiDB-lite"/>
    </source>
</evidence>
<evidence type="ECO:0000313" key="2">
    <source>
        <dbReference type="EMBL" id="KAG5459795.1"/>
    </source>
</evidence>
<feature type="compositionally biased region" description="Pro residues" evidence="1">
    <location>
        <begin position="35"/>
        <end position="46"/>
    </location>
</feature>
<sequence length="214" mass="22849">MAASQPLPPDAQPSEAASALVPPSPADGLCSRSQPPSPFPPPPSPLPLAAVPALRVRLMAPGQPARGGRAGPSASAQKECRAEDPGRRRGTTGPNSQRLGSLPLRGARQCGPGTEAMGTSRLPNNQQLQKRNLFATPPERLRYGCPVDRLLRRIHGRQWDVAGAQKRGARQADCAGRQSNAQSSRNSPHRQTRRPVRHARPILSQVRKKATAGH</sequence>
<feature type="compositionally biased region" description="Pro residues" evidence="1">
    <location>
        <begin position="1"/>
        <end position="11"/>
    </location>
</feature>
<comment type="caution">
    <text evidence="2">The sequence shown here is derived from an EMBL/GenBank/DDBJ whole genome shotgun (WGS) entry which is preliminary data.</text>
</comment>
<feature type="compositionally biased region" description="Low complexity" evidence="1">
    <location>
        <begin position="47"/>
        <end position="77"/>
    </location>
</feature>
<organism evidence="2 3">
    <name type="scientific">Olpidium bornovanus</name>
    <dbReference type="NCBI Taxonomy" id="278681"/>
    <lineage>
        <taxon>Eukaryota</taxon>
        <taxon>Fungi</taxon>
        <taxon>Fungi incertae sedis</taxon>
        <taxon>Olpidiomycota</taxon>
        <taxon>Olpidiomycotina</taxon>
        <taxon>Olpidiomycetes</taxon>
        <taxon>Olpidiales</taxon>
        <taxon>Olpidiaceae</taxon>
        <taxon>Olpidium</taxon>
    </lineage>
</organism>
<proteinExistence type="predicted"/>
<protein>
    <submittedName>
        <fullName evidence="2">Uncharacterized protein</fullName>
    </submittedName>
</protein>
<dbReference type="AlphaFoldDB" id="A0A8H7ZUV3"/>